<proteinExistence type="predicted"/>
<sequence length="82" mass="9549">MNSKNVELNAAKERLAKLIDDLNLLEREYDKALEHAASYHGYDENIENARDERARSVFVSMNEVKNQIMNQTKFIEALVTDY</sequence>
<dbReference type="EMBL" id="AAIXRY010000026">
    <property type="protein sequence ID" value="ECJ2327948.1"/>
    <property type="molecule type" value="Genomic_DNA"/>
</dbReference>
<comment type="caution">
    <text evidence="2">The sequence shown here is derived from an EMBL/GenBank/DDBJ whole genome shotgun (WGS) entry which is preliminary data.</text>
</comment>
<protein>
    <submittedName>
        <fullName evidence="2">Uncharacterized protein</fullName>
    </submittedName>
</protein>
<name>A0A5Y3V6X8_SALER</name>
<dbReference type="AlphaFoldDB" id="A0A5Y3V6X8"/>
<evidence type="ECO:0000313" key="2">
    <source>
        <dbReference type="EMBL" id="ECJ2327948.1"/>
    </source>
</evidence>
<gene>
    <name evidence="2" type="ORF">FNJ06_20585</name>
</gene>
<feature type="coiled-coil region" evidence="1">
    <location>
        <begin position="1"/>
        <end position="35"/>
    </location>
</feature>
<accession>A0A5Y3V6X8</accession>
<dbReference type="Proteomes" id="UP000839824">
    <property type="component" value="Unassembled WGS sequence"/>
</dbReference>
<evidence type="ECO:0000256" key="1">
    <source>
        <dbReference type="SAM" id="Coils"/>
    </source>
</evidence>
<reference evidence="2 3" key="1">
    <citation type="submission" date="2019-07" db="EMBL/GenBank/DDBJ databases">
        <authorList>
            <person name="Ashton P.M."/>
            <person name="Dallman T."/>
            <person name="Nair S."/>
            <person name="De Pinna E."/>
            <person name="Peters T."/>
            <person name="Grant K."/>
        </authorList>
    </citation>
    <scope>NUCLEOTIDE SEQUENCE [LARGE SCALE GENOMIC DNA]</scope>
    <source>
        <strain evidence="2 3">598112</strain>
    </source>
</reference>
<keyword evidence="1" id="KW-0175">Coiled coil</keyword>
<evidence type="ECO:0000313" key="3">
    <source>
        <dbReference type="Proteomes" id="UP000839824"/>
    </source>
</evidence>
<organism evidence="2 3">
    <name type="scientific">Salmonella enterica subsp. salamae</name>
    <dbReference type="NCBI Taxonomy" id="59202"/>
    <lineage>
        <taxon>Bacteria</taxon>
        <taxon>Pseudomonadati</taxon>
        <taxon>Pseudomonadota</taxon>
        <taxon>Gammaproteobacteria</taxon>
        <taxon>Enterobacterales</taxon>
        <taxon>Enterobacteriaceae</taxon>
        <taxon>Salmonella</taxon>
    </lineage>
</organism>